<reference evidence="2" key="1">
    <citation type="submission" date="2025-08" db="UniProtKB">
        <authorList>
            <consortium name="RefSeq"/>
        </authorList>
    </citation>
    <scope>IDENTIFICATION</scope>
</reference>
<proteinExistence type="predicted"/>
<name>A0A6J1VU39_9SAUR</name>
<gene>
    <name evidence="2" type="primary">LOC113426002</name>
</gene>
<dbReference type="Proteomes" id="UP000504612">
    <property type="component" value="Unplaced"/>
</dbReference>
<dbReference type="KEGG" id="nss:113426002"/>
<keyword evidence="1" id="KW-1185">Reference proteome</keyword>
<sequence>MFLGQLQKELHQDVFPDVEPGRGAPMVQTLGLNDSLVSETHRREKRGLDMDPMEEKENQLPSALVVDSSCLGVNESAQRLNSVRESYRWILQVPQQDLTMNFQKILVDLASKNAKGLYRAHIQAIVGQKATRFSGLVGLEQDSLYRSMPEIIALALGTLKV</sequence>
<dbReference type="GeneID" id="113426002"/>
<accession>A0A6J1VU39</accession>
<protein>
    <submittedName>
        <fullName evidence="2">Serine protease 56-like</fullName>
    </submittedName>
</protein>
<dbReference type="AlphaFoldDB" id="A0A6J1VU39"/>
<dbReference type="RefSeq" id="XP_026544103.1">
    <property type="nucleotide sequence ID" value="XM_026688318.1"/>
</dbReference>
<evidence type="ECO:0000313" key="2">
    <source>
        <dbReference type="RefSeq" id="XP_026544103.1"/>
    </source>
</evidence>
<organism evidence="1 2">
    <name type="scientific">Notechis scutatus</name>
    <name type="common">mainland tiger snake</name>
    <dbReference type="NCBI Taxonomy" id="8663"/>
    <lineage>
        <taxon>Eukaryota</taxon>
        <taxon>Metazoa</taxon>
        <taxon>Chordata</taxon>
        <taxon>Craniata</taxon>
        <taxon>Vertebrata</taxon>
        <taxon>Euteleostomi</taxon>
        <taxon>Lepidosauria</taxon>
        <taxon>Squamata</taxon>
        <taxon>Bifurcata</taxon>
        <taxon>Unidentata</taxon>
        <taxon>Episquamata</taxon>
        <taxon>Toxicofera</taxon>
        <taxon>Serpentes</taxon>
        <taxon>Colubroidea</taxon>
        <taxon>Elapidae</taxon>
        <taxon>Hydrophiinae</taxon>
        <taxon>Notechis</taxon>
    </lineage>
</organism>
<evidence type="ECO:0000313" key="1">
    <source>
        <dbReference type="Proteomes" id="UP000504612"/>
    </source>
</evidence>